<dbReference type="InterPro" id="IPR000641">
    <property type="entry name" value="CbxX/CfxQ"/>
</dbReference>
<dbReference type="PANTHER" id="PTHR43392">
    <property type="entry name" value="AAA-TYPE ATPASE FAMILY PROTEIN / ANKYRIN REPEAT FAMILY PROTEIN"/>
    <property type="match status" value="1"/>
</dbReference>
<keyword evidence="3" id="KW-0067">ATP-binding</keyword>
<dbReference type="InterPro" id="IPR027417">
    <property type="entry name" value="P-loop_NTPase"/>
</dbReference>
<dbReference type="SMART" id="SM00382">
    <property type="entry name" value="AAA"/>
    <property type="match status" value="1"/>
</dbReference>
<dbReference type="Gene3D" id="3.40.50.300">
    <property type="entry name" value="P-loop containing nucleotide triphosphate hydrolases"/>
    <property type="match status" value="1"/>
</dbReference>
<dbReference type="CDD" id="cd00009">
    <property type="entry name" value="AAA"/>
    <property type="match status" value="1"/>
</dbReference>
<protein>
    <submittedName>
        <fullName evidence="5">Stage V sporulation protein SpoVK</fullName>
    </submittedName>
</protein>
<evidence type="ECO:0000256" key="1">
    <source>
        <dbReference type="ARBA" id="ARBA00010378"/>
    </source>
</evidence>
<evidence type="ECO:0000259" key="4">
    <source>
        <dbReference type="SMART" id="SM00382"/>
    </source>
</evidence>
<organism evidence="5 6">
    <name type="scientific">Candidatus Syntrophocurvum alkaliphilum</name>
    <dbReference type="NCBI Taxonomy" id="2293317"/>
    <lineage>
        <taxon>Bacteria</taxon>
        <taxon>Bacillati</taxon>
        <taxon>Bacillota</taxon>
        <taxon>Clostridia</taxon>
        <taxon>Eubacteriales</taxon>
        <taxon>Syntrophomonadaceae</taxon>
        <taxon>Candidatus Syntrophocurvum</taxon>
    </lineage>
</organism>
<dbReference type="FunFam" id="3.40.50.300:FF:000216">
    <property type="entry name" value="Type VII secretion ATPase EccA"/>
    <property type="match status" value="1"/>
</dbReference>
<dbReference type="PRINTS" id="PR00819">
    <property type="entry name" value="CBXCFQXSUPER"/>
</dbReference>
<dbReference type="AlphaFoldDB" id="A0A6I6DAQ7"/>
<dbReference type="InterPro" id="IPR003959">
    <property type="entry name" value="ATPase_AAA_core"/>
</dbReference>
<evidence type="ECO:0000313" key="5">
    <source>
        <dbReference type="EMBL" id="QGT99429.1"/>
    </source>
</evidence>
<accession>A0A6I6DAQ7</accession>
<dbReference type="SUPFAM" id="SSF52540">
    <property type="entry name" value="P-loop containing nucleoside triphosphate hydrolases"/>
    <property type="match status" value="1"/>
</dbReference>
<comment type="similarity">
    <text evidence="1">Belongs to the CbxX/CfxQ family.</text>
</comment>
<proteinExistence type="inferred from homology"/>
<sequence length="295" mass="33728">MKFTPTESAMENVIHSINSDKLSKKDSFKDLEKLIGLKEVKKIIAEISAFALVQKKRSEQQLKAHPIVLHMVFKGNPGTGKTTLARLLGLIMFDIGVLSKGHLIEVERADLVGEYIGHTAQKTKEMVNKSIGGILFIDEAYTLAQGGEKDFGKEAIATIVKAMEDHRENLIVILAGYRQEMDLFIRSNPGLRSRFPIQIEFPDYDSEQLFKIAVQMYNERDYELSSKCRWKLKNYLNEFVKSRHPHSGNARFVRNLVEKSIRLQALRLVDKQMLSRKELMTIEDVDLPHPDCIEL</sequence>
<dbReference type="Proteomes" id="UP000426444">
    <property type="component" value="Chromosome"/>
</dbReference>
<dbReference type="KEGG" id="salq:SYNTR_0836"/>
<dbReference type="GO" id="GO:0005524">
    <property type="term" value="F:ATP binding"/>
    <property type="evidence" value="ECO:0007669"/>
    <property type="project" value="UniProtKB-KW"/>
</dbReference>
<dbReference type="Pfam" id="PF17866">
    <property type="entry name" value="AAA_lid_6"/>
    <property type="match status" value="1"/>
</dbReference>
<evidence type="ECO:0000256" key="2">
    <source>
        <dbReference type="ARBA" id="ARBA00022741"/>
    </source>
</evidence>
<evidence type="ECO:0000313" key="6">
    <source>
        <dbReference type="Proteomes" id="UP000426444"/>
    </source>
</evidence>
<dbReference type="EMBL" id="CP046457">
    <property type="protein sequence ID" value="QGT99429.1"/>
    <property type="molecule type" value="Genomic_DNA"/>
</dbReference>
<gene>
    <name evidence="5" type="ORF">SYNTR_0836</name>
</gene>
<reference evidence="6" key="1">
    <citation type="journal article" date="2019" name="Microbiology">
        <title>Complete Genome Sequence of an Uncultured Bacterium of the Candidate Phylum Bipolaricaulota.</title>
        <authorList>
            <person name="Kadnikov V.V."/>
            <person name="Mardanov A.V."/>
            <person name="Beletsky A.V."/>
            <person name="Frank Y.A."/>
            <person name="Karnachuk O.V."/>
            <person name="Ravin N.V."/>
        </authorList>
    </citation>
    <scope>NUCLEOTIDE SEQUENCE [LARGE SCALE GENOMIC DNA]</scope>
</reference>
<dbReference type="PANTHER" id="PTHR43392:SF2">
    <property type="entry name" value="AAA-TYPE ATPASE FAMILY PROTEIN _ ANKYRIN REPEAT FAMILY PROTEIN"/>
    <property type="match status" value="1"/>
</dbReference>
<dbReference type="RefSeq" id="WP_156203329.1">
    <property type="nucleotide sequence ID" value="NZ_CP046457.1"/>
</dbReference>
<name>A0A6I6DAQ7_9FIRM</name>
<dbReference type="InterPro" id="IPR041627">
    <property type="entry name" value="AAA_lid_6"/>
</dbReference>
<keyword evidence="2" id="KW-0547">Nucleotide-binding</keyword>
<dbReference type="GO" id="GO:0016887">
    <property type="term" value="F:ATP hydrolysis activity"/>
    <property type="evidence" value="ECO:0007669"/>
    <property type="project" value="InterPro"/>
</dbReference>
<feature type="domain" description="AAA+ ATPase" evidence="4">
    <location>
        <begin position="67"/>
        <end position="203"/>
    </location>
</feature>
<dbReference type="InterPro" id="IPR003593">
    <property type="entry name" value="AAA+_ATPase"/>
</dbReference>
<evidence type="ECO:0000256" key="3">
    <source>
        <dbReference type="ARBA" id="ARBA00022840"/>
    </source>
</evidence>
<keyword evidence="6" id="KW-1185">Reference proteome</keyword>
<dbReference type="OrthoDB" id="9806903at2"/>
<dbReference type="Gene3D" id="1.10.8.60">
    <property type="match status" value="1"/>
</dbReference>
<dbReference type="InterPro" id="IPR050773">
    <property type="entry name" value="CbxX/CfxQ_RuBisCO_ESX"/>
</dbReference>
<dbReference type="Pfam" id="PF00004">
    <property type="entry name" value="AAA"/>
    <property type="match status" value="1"/>
</dbReference>